<dbReference type="NCBIfam" id="NF045761">
    <property type="entry name" value="NAMPUrTaseMurU"/>
    <property type="match status" value="1"/>
</dbReference>
<evidence type="ECO:0000313" key="5">
    <source>
        <dbReference type="Proteomes" id="UP000187251"/>
    </source>
</evidence>
<dbReference type="SUPFAM" id="SSF53448">
    <property type="entry name" value="Nucleotide-diphospho-sugar transferases"/>
    <property type="match status" value="1"/>
</dbReference>
<dbReference type="CDD" id="cd06422">
    <property type="entry name" value="NTP_transferase_like_1"/>
    <property type="match status" value="1"/>
</dbReference>
<reference evidence="4 5" key="1">
    <citation type="submission" date="2016-09" db="EMBL/GenBank/DDBJ databases">
        <title>Phylogenomics of Achromobacter.</title>
        <authorList>
            <person name="Jeukens J."/>
            <person name="Freschi L."/>
            <person name="Vincent A.T."/>
            <person name="Emond-Rheault J.-G."/>
            <person name="Kukavica-Ibrulj I."/>
            <person name="Charette S.J."/>
            <person name="Levesque R.C."/>
        </authorList>
    </citation>
    <scope>NUCLEOTIDE SEQUENCE [LARGE SCALE GENOMIC DNA]</scope>
    <source>
        <strain evidence="4 5">AUS488</strain>
    </source>
</reference>
<evidence type="ECO:0000313" key="4">
    <source>
        <dbReference type="EMBL" id="OMG80775.1"/>
    </source>
</evidence>
<keyword evidence="1 4" id="KW-0808">Transferase</keyword>
<dbReference type="AlphaFoldDB" id="A0A1R1JNL2"/>
<dbReference type="Pfam" id="PF00483">
    <property type="entry name" value="NTP_transferase"/>
    <property type="match status" value="1"/>
</dbReference>
<dbReference type="InterPro" id="IPR029044">
    <property type="entry name" value="Nucleotide-diphossugar_trans"/>
</dbReference>
<sequence length="228" mass="24417">MRAMILAAGRGERMRPLTDRLPKPLLPVGGKPLIAWHLERLAAAGFRDVVINHAWLGHEIERALADGAAFGLRIRYSPEATALETAGGIAQALPLLGPDPFLVINGDIWCDWDPAAAPALATALPASGAWLLMVDNPPQHPLGDFALDRDGRVRADGEPRLTFSGIGVYHPMLFAGVARGTAARLAPLLLQAMEHDHVRGARHTGRWVDVGTPQRLADLDAELGSSLV</sequence>
<dbReference type="InterPro" id="IPR005835">
    <property type="entry name" value="NTP_transferase_dom"/>
</dbReference>
<evidence type="ECO:0000256" key="2">
    <source>
        <dbReference type="ARBA" id="ARBA00022695"/>
    </source>
</evidence>
<dbReference type="Proteomes" id="UP000187251">
    <property type="component" value="Unassembled WGS sequence"/>
</dbReference>
<evidence type="ECO:0000256" key="1">
    <source>
        <dbReference type="ARBA" id="ARBA00022679"/>
    </source>
</evidence>
<dbReference type="RefSeq" id="WP_076414650.1">
    <property type="nucleotide sequence ID" value="NZ_AP028040.1"/>
</dbReference>
<name>A0A1R1JNL2_ALCXX</name>
<feature type="domain" description="Nucleotidyl transferase" evidence="3">
    <location>
        <begin position="3"/>
        <end position="222"/>
    </location>
</feature>
<dbReference type="EMBL" id="MJMN01000035">
    <property type="protein sequence ID" value="OMG80775.1"/>
    <property type="molecule type" value="Genomic_DNA"/>
</dbReference>
<dbReference type="PANTHER" id="PTHR43584:SF8">
    <property type="entry name" value="N-ACETYLMURAMATE ALPHA-1-PHOSPHATE URIDYLYLTRANSFERASE"/>
    <property type="match status" value="1"/>
</dbReference>
<dbReference type="InterPro" id="IPR054790">
    <property type="entry name" value="MurU"/>
</dbReference>
<dbReference type="PANTHER" id="PTHR43584">
    <property type="entry name" value="NUCLEOTIDYL TRANSFERASE"/>
    <property type="match status" value="1"/>
</dbReference>
<proteinExistence type="predicted"/>
<accession>A0A1R1JNL2</accession>
<dbReference type="InterPro" id="IPR050065">
    <property type="entry name" value="GlmU-like"/>
</dbReference>
<dbReference type="Gene3D" id="3.90.550.10">
    <property type="entry name" value="Spore Coat Polysaccharide Biosynthesis Protein SpsA, Chain A"/>
    <property type="match status" value="1"/>
</dbReference>
<gene>
    <name evidence="4" type="ORF">BIZ92_12890</name>
</gene>
<comment type="caution">
    <text evidence="4">The sequence shown here is derived from an EMBL/GenBank/DDBJ whole genome shotgun (WGS) entry which is preliminary data.</text>
</comment>
<evidence type="ECO:0000259" key="3">
    <source>
        <dbReference type="Pfam" id="PF00483"/>
    </source>
</evidence>
<keyword evidence="2 4" id="KW-0548">Nucleotidyltransferase</keyword>
<protein>
    <submittedName>
        <fullName evidence="4">Mannose-1-phosphate guanylyltransferase</fullName>
    </submittedName>
</protein>
<dbReference type="OrthoDB" id="9788272at2"/>
<dbReference type="GO" id="GO:0016779">
    <property type="term" value="F:nucleotidyltransferase activity"/>
    <property type="evidence" value="ECO:0007669"/>
    <property type="project" value="UniProtKB-KW"/>
</dbReference>
<organism evidence="4 5">
    <name type="scientific">Alcaligenes xylosoxydans xylosoxydans</name>
    <name type="common">Achromobacter xylosoxidans</name>
    <dbReference type="NCBI Taxonomy" id="85698"/>
    <lineage>
        <taxon>Bacteria</taxon>
        <taxon>Pseudomonadati</taxon>
        <taxon>Pseudomonadota</taxon>
        <taxon>Betaproteobacteria</taxon>
        <taxon>Burkholderiales</taxon>
        <taxon>Alcaligenaceae</taxon>
        <taxon>Achromobacter</taxon>
    </lineage>
</organism>